<dbReference type="Proteomes" id="UP000623467">
    <property type="component" value="Unassembled WGS sequence"/>
</dbReference>
<evidence type="ECO:0000256" key="2">
    <source>
        <dbReference type="SAM" id="Phobius"/>
    </source>
</evidence>
<sequence length="340" mass="37727">MTSSTIPLGRTILYLTVSLVVQTLFFGVYTLIIILSTQMLMKRGLKTQANRILLAITIFMYLLSAAYWIFRVADLISRIQIFIENPQSLQEVSTPVTHLLTLFNALPLINYILCDGVVIWRARLLCAQDHRKHMYLPLFFLALTTAAVAGIIGLRISSTVIKSFSKKPPFTDAINVLQVAVLNMSLISNLSSTGVVAITAWQHRQAIRDGFNKTSKGDQILRILLDSGVLYCLAQSVGLAANFIRLPYGTLGDLYSPVNYQIAGAYTPIVLLLVSTQKSLSETSFLGTICIPDSDPIHVDFTEPRDRIQFGTKPGDPEAGFQDSRNDKDHRYRVSDATPV</sequence>
<dbReference type="EMBL" id="JACAZH010000001">
    <property type="protein sequence ID" value="KAF7376407.1"/>
    <property type="molecule type" value="Genomic_DNA"/>
</dbReference>
<comment type="caution">
    <text evidence="3">The sequence shown here is derived from an EMBL/GenBank/DDBJ whole genome shotgun (WGS) entry which is preliminary data.</text>
</comment>
<dbReference type="AlphaFoldDB" id="A0A8H7DK69"/>
<protein>
    <submittedName>
        <fullName evidence="3">Uncharacterized protein</fullName>
    </submittedName>
</protein>
<feature type="compositionally biased region" description="Basic and acidic residues" evidence="1">
    <location>
        <begin position="324"/>
        <end position="334"/>
    </location>
</feature>
<feature type="transmembrane region" description="Helical" evidence="2">
    <location>
        <begin position="134"/>
        <end position="156"/>
    </location>
</feature>
<dbReference type="OrthoDB" id="3259206at2759"/>
<feature type="transmembrane region" description="Helical" evidence="2">
    <location>
        <begin position="99"/>
        <end position="122"/>
    </location>
</feature>
<accession>A0A8H7DK69</accession>
<gene>
    <name evidence="3" type="ORF">MSAN_00056200</name>
</gene>
<name>A0A8H7DK69_9AGAR</name>
<keyword evidence="2" id="KW-1133">Transmembrane helix</keyword>
<reference evidence="3" key="1">
    <citation type="submission" date="2020-05" db="EMBL/GenBank/DDBJ databases">
        <title>Mycena genomes resolve the evolution of fungal bioluminescence.</title>
        <authorList>
            <person name="Tsai I.J."/>
        </authorList>
    </citation>
    <scope>NUCLEOTIDE SEQUENCE</scope>
    <source>
        <strain evidence="3">160909Yilan</strain>
    </source>
</reference>
<feature type="transmembrane region" description="Helical" evidence="2">
    <location>
        <begin position="12"/>
        <end position="40"/>
    </location>
</feature>
<feature type="transmembrane region" description="Helical" evidence="2">
    <location>
        <begin position="52"/>
        <end position="70"/>
    </location>
</feature>
<keyword evidence="4" id="KW-1185">Reference proteome</keyword>
<proteinExistence type="predicted"/>
<keyword evidence="2" id="KW-0812">Transmembrane</keyword>
<organism evidence="3 4">
    <name type="scientific">Mycena sanguinolenta</name>
    <dbReference type="NCBI Taxonomy" id="230812"/>
    <lineage>
        <taxon>Eukaryota</taxon>
        <taxon>Fungi</taxon>
        <taxon>Dikarya</taxon>
        <taxon>Basidiomycota</taxon>
        <taxon>Agaricomycotina</taxon>
        <taxon>Agaricomycetes</taxon>
        <taxon>Agaricomycetidae</taxon>
        <taxon>Agaricales</taxon>
        <taxon>Marasmiineae</taxon>
        <taxon>Mycenaceae</taxon>
        <taxon>Mycena</taxon>
    </lineage>
</organism>
<evidence type="ECO:0000256" key="1">
    <source>
        <dbReference type="SAM" id="MobiDB-lite"/>
    </source>
</evidence>
<feature type="transmembrane region" description="Helical" evidence="2">
    <location>
        <begin position="176"/>
        <end position="202"/>
    </location>
</feature>
<feature type="region of interest" description="Disordered" evidence="1">
    <location>
        <begin position="307"/>
        <end position="340"/>
    </location>
</feature>
<evidence type="ECO:0000313" key="4">
    <source>
        <dbReference type="Proteomes" id="UP000623467"/>
    </source>
</evidence>
<evidence type="ECO:0000313" key="3">
    <source>
        <dbReference type="EMBL" id="KAF7376407.1"/>
    </source>
</evidence>
<keyword evidence="2" id="KW-0472">Membrane</keyword>